<feature type="transmembrane region" description="Helical" evidence="2">
    <location>
        <begin position="12"/>
        <end position="36"/>
    </location>
</feature>
<name>A0A9W7L410_9STRA</name>
<dbReference type="PANTHER" id="PTHR23525">
    <property type="entry name" value="TRANSPORTER, PUTATIVE-RELATED"/>
    <property type="match status" value="1"/>
</dbReference>
<organism evidence="3 4">
    <name type="scientific">Triparma columacea</name>
    <dbReference type="NCBI Taxonomy" id="722753"/>
    <lineage>
        <taxon>Eukaryota</taxon>
        <taxon>Sar</taxon>
        <taxon>Stramenopiles</taxon>
        <taxon>Ochrophyta</taxon>
        <taxon>Bolidophyceae</taxon>
        <taxon>Parmales</taxon>
        <taxon>Triparmaceae</taxon>
        <taxon>Triparma</taxon>
    </lineage>
</organism>
<dbReference type="PANTHER" id="PTHR23525:SF1">
    <property type="entry name" value="NODULIN-LIKE DOMAIN-CONTAINING PROTEIN"/>
    <property type="match status" value="1"/>
</dbReference>
<dbReference type="InterPro" id="IPR011701">
    <property type="entry name" value="MFS"/>
</dbReference>
<evidence type="ECO:0008006" key="5">
    <source>
        <dbReference type="Google" id="ProtNLM"/>
    </source>
</evidence>
<feature type="transmembrane region" description="Helical" evidence="2">
    <location>
        <begin position="285"/>
        <end position="305"/>
    </location>
</feature>
<dbReference type="InterPro" id="IPR036259">
    <property type="entry name" value="MFS_trans_sf"/>
</dbReference>
<dbReference type="OrthoDB" id="541403at2759"/>
<keyword evidence="4" id="KW-1185">Reference proteome</keyword>
<feature type="compositionally biased region" description="Acidic residues" evidence="1">
    <location>
        <begin position="200"/>
        <end position="217"/>
    </location>
</feature>
<feature type="transmembrane region" description="Helical" evidence="2">
    <location>
        <begin position="48"/>
        <end position="67"/>
    </location>
</feature>
<keyword evidence="2" id="KW-0472">Membrane</keyword>
<comment type="caution">
    <text evidence="3">The sequence shown here is derived from an EMBL/GenBank/DDBJ whole genome shotgun (WGS) entry which is preliminary data.</text>
</comment>
<evidence type="ECO:0000256" key="2">
    <source>
        <dbReference type="SAM" id="Phobius"/>
    </source>
</evidence>
<dbReference type="AlphaFoldDB" id="A0A9W7L410"/>
<evidence type="ECO:0000313" key="4">
    <source>
        <dbReference type="Proteomes" id="UP001165065"/>
    </source>
</evidence>
<gene>
    <name evidence="3" type="ORF">TrCOL_g13305</name>
</gene>
<dbReference type="EMBL" id="BRYA01000624">
    <property type="protein sequence ID" value="GMI26148.1"/>
    <property type="molecule type" value="Genomic_DNA"/>
</dbReference>
<evidence type="ECO:0000313" key="3">
    <source>
        <dbReference type="EMBL" id="GMI26148.1"/>
    </source>
</evidence>
<feature type="transmembrane region" description="Helical" evidence="2">
    <location>
        <begin position="252"/>
        <end position="273"/>
    </location>
</feature>
<feature type="transmembrane region" description="Helical" evidence="2">
    <location>
        <begin position="79"/>
        <end position="101"/>
    </location>
</feature>
<dbReference type="Pfam" id="PF07690">
    <property type="entry name" value="MFS_1"/>
    <property type="match status" value="1"/>
</dbReference>
<feature type="region of interest" description="Disordered" evidence="1">
    <location>
        <begin position="434"/>
        <end position="476"/>
    </location>
</feature>
<sequence length="476" mass="51972">MLFNSHNVRSYLIFTGLAFAARSLWSQSVLAAYVYITESESPTAVGNLTGAMGLAQVLASFPAGIVADKYRRDSVIKASLVVGFGSLIVTSCAVWSSNYYLLLSGTSMYGAFYGMAYTSGEALLSDSTPDGSRSKVLTRKQQVQSFGTCLGPLVAVAMFAGLGNEWTEEDCEWVILAGQGVCVPALISLCRLDDDRAGEGQEEEEEEEGEVEGEDLLDVTGGEGAEGKEEEEEEEEGESDDKEEVRNRRVPIIIATSDLISGLASGMSIRFFPIFFYDNLGLSPIVVQCLYIISPLIIIYLSRLARRISLSRGRCQTACLFKWVGITSMGFMLLSYDRNCSVYLTLFLYVLRTTTMNCTKALTSSQLYDCVKKSERGRFTFLESVNMFSWSGSAAVGGYLVGEIGIVGNFLVTGTMQLAATMPLLALFGLPSEGEQAERRRGSSGRRRRKRRTGNSAKGWREGEGRGLSEPLIKNP</sequence>
<proteinExistence type="predicted"/>
<evidence type="ECO:0000256" key="1">
    <source>
        <dbReference type="SAM" id="MobiDB-lite"/>
    </source>
</evidence>
<dbReference type="Proteomes" id="UP001165065">
    <property type="component" value="Unassembled WGS sequence"/>
</dbReference>
<dbReference type="Gene3D" id="1.20.1250.20">
    <property type="entry name" value="MFS general substrate transporter like domains"/>
    <property type="match status" value="1"/>
</dbReference>
<feature type="transmembrane region" description="Helical" evidence="2">
    <location>
        <begin position="317"/>
        <end position="336"/>
    </location>
</feature>
<keyword evidence="2" id="KW-1133">Transmembrane helix</keyword>
<protein>
    <recommendedName>
        <fullName evidence="5">Major facilitator superfamily (MFS) profile domain-containing protein</fullName>
    </recommendedName>
</protein>
<dbReference type="SUPFAM" id="SSF103473">
    <property type="entry name" value="MFS general substrate transporter"/>
    <property type="match status" value="1"/>
</dbReference>
<feature type="compositionally biased region" description="Acidic residues" evidence="1">
    <location>
        <begin position="228"/>
        <end position="242"/>
    </location>
</feature>
<accession>A0A9W7L410</accession>
<dbReference type="GO" id="GO:0022857">
    <property type="term" value="F:transmembrane transporter activity"/>
    <property type="evidence" value="ECO:0007669"/>
    <property type="project" value="InterPro"/>
</dbReference>
<keyword evidence="2" id="KW-0812">Transmembrane</keyword>
<reference evidence="4" key="1">
    <citation type="journal article" date="2023" name="Commun. Biol.">
        <title>Genome analysis of Parmales, the sister group of diatoms, reveals the evolutionary specialization of diatoms from phago-mixotrophs to photoautotrophs.</title>
        <authorList>
            <person name="Ban H."/>
            <person name="Sato S."/>
            <person name="Yoshikawa S."/>
            <person name="Yamada K."/>
            <person name="Nakamura Y."/>
            <person name="Ichinomiya M."/>
            <person name="Sato N."/>
            <person name="Blanc-Mathieu R."/>
            <person name="Endo H."/>
            <person name="Kuwata A."/>
            <person name="Ogata H."/>
        </authorList>
    </citation>
    <scope>NUCLEOTIDE SEQUENCE [LARGE SCALE GENOMIC DNA]</scope>
</reference>
<feature type="compositionally biased region" description="Basic residues" evidence="1">
    <location>
        <begin position="442"/>
        <end position="453"/>
    </location>
</feature>
<feature type="region of interest" description="Disordered" evidence="1">
    <location>
        <begin position="196"/>
        <end position="244"/>
    </location>
</feature>